<evidence type="ECO:0000313" key="1">
    <source>
        <dbReference type="EMBL" id="MFD2175938.1"/>
    </source>
</evidence>
<keyword evidence="2" id="KW-1185">Reference proteome</keyword>
<protein>
    <submittedName>
        <fullName evidence="1">Uncharacterized protein</fullName>
    </submittedName>
</protein>
<dbReference type="RefSeq" id="WP_377393714.1">
    <property type="nucleotide sequence ID" value="NZ_JBHUIX010000028.1"/>
</dbReference>
<evidence type="ECO:0000313" key="2">
    <source>
        <dbReference type="Proteomes" id="UP001597413"/>
    </source>
</evidence>
<dbReference type="EMBL" id="JBHUIX010000028">
    <property type="protein sequence ID" value="MFD2175938.1"/>
    <property type="molecule type" value="Genomic_DNA"/>
</dbReference>
<accession>A0ABW5AC42</accession>
<name>A0ABW5AC42_9RHOB</name>
<proteinExistence type="predicted"/>
<dbReference type="Proteomes" id="UP001597413">
    <property type="component" value="Unassembled WGS sequence"/>
</dbReference>
<reference evidence="2" key="1">
    <citation type="journal article" date="2019" name="Int. J. Syst. Evol. Microbiol.">
        <title>The Global Catalogue of Microorganisms (GCM) 10K type strain sequencing project: providing services to taxonomists for standard genome sequencing and annotation.</title>
        <authorList>
            <consortium name="The Broad Institute Genomics Platform"/>
            <consortium name="The Broad Institute Genome Sequencing Center for Infectious Disease"/>
            <person name="Wu L."/>
            <person name="Ma J."/>
        </authorList>
    </citation>
    <scope>NUCLEOTIDE SEQUENCE [LARGE SCALE GENOMIC DNA]</scope>
    <source>
        <strain evidence="2">CCUG 55131</strain>
    </source>
</reference>
<organism evidence="1 2">
    <name type="scientific">Rhodobacter lacus</name>
    <dbReference type="NCBI Taxonomy" id="1641972"/>
    <lineage>
        <taxon>Bacteria</taxon>
        <taxon>Pseudomonadati</taxon>
        <taxon>Pseudomonadota</taxon>
        <taxon>Alphaproteobacteria</taxon>
        <taxon>Rhodobacterales</taxon>
        <taxon>Rhodobacter group</taxon>
        <taxon>Rhodobacter</taxon>
    </lineage>
</organism>
<gene>
    <name evidence="1" type="ORF">ACFSM0_17745</name>
</gene>
<comment type="caution">
    <text evidence="1">The sequence shown here is derived from an EMBL/GenBank/DDBJ whole genome shotgun (WGS) entry which is preliminary data.</text>
</comment>
<sequence length="47" mass="5136">MDRKHPDDVVKLLADLAAQHGYRLVALELTGTQPVGLCVPHHTYKAG</sequence>